<evidence type="ECO:0000256" key="1">
    <source>
        <dbReference type="ARBA" id="ARBA00008558"/>
    </source>
</evidence>
<comment type="caution">
    <text evidence="3">The sequence shown here is derived from an EMBL/GenBank/DDBJ whole genome shotgun (WGS) entry which is preliminary data.</text>
</comment>
<dbReference type="Pfam" id="PF07221">
    <property type="entry name" value="GlcNAc_2-epim"/>
    <property type="match status" value="1"/>
</dbReference>
<reference evidence="3 4" key="1">
    <citation type="submission" date="2022-07" db="EMBL/GenBank/DDBJ databases">
        <authorList>
            <person name="Li W.-J."/>
            <person name="Deng Q.-Q."/>
        </authorList>
    </citation>
    <scope>NUCLEOTIDE SEQUENCE [LARGE SCALE GENOMIC DNA]</scope>
    <source>
        <strain evidence="3 4">SYSU M60028</strain>
    </source>
</reference>
<protein>
    <submittedName>
        <fullName evidence="3">AGE family epimerase/isomerase</fullName>
    </submittedName>
</protein>
<dbReference type="InterPro" id="IPR010819">
    <property type="entry name" value="AGE/CE"/>
</dbReference>
<keyword evidence="2" id="KW-0413">Isomerase</keyword>
<evidence type="ECO:0000313" key="3">
    <source>
        <dbReference type="EMBL" id="MCP8940075.1"/>
    </source>
</evidence>
<dbReference type="SUPFAM" id="SSF48208">
    <property type="entry name" value="Six-hairpin glycosidases"/>
    <property type="match status" value="1"/>
</dbReference>
<dbReference type="RefSeq" id="WP_254744391.1">
    <property type="nucleotide sequence ID" value="NZ_JANCLU010000017.1"/>
</dbReference>
<dbReference type="InterPro" id="IPR008928">
    <property type="entry name" value="6-hairpin_glycosidase_sf"/>
</dbReference>
<evidence type="ECO:0000313" key="4">
    <source>
        <dbReference type="Proteomes" id="UP001205890"/>
    </source>
</evidence>
<evidence type="ECO:0000256" key="2">
    <source>
        <dbReference type="ARBA" id="ARBA00023235"/>
    </source>
</evidence>
<dbReference type="EMBL" id="JANCLU010000017">
    <property type="protein sequence ID" value="MCP8940075.1"/>
    <property type="molecule type" value="Genomic_DNA"/>
</dbReference>
<name>A0ABT1LF09_9HYPH</name>
<dbReference type="Gene3D" id="1.50.10.10">
    <property type="match status" value="1"/>
</dbReference>
<keyword evidence="4" id="KW-1185">Reference proteome</keyword>
<dbReference type="InterPro" id="IPR012341">
    <property type="entry name" value="6hp_glycosidase-like_sf"/>
</dbReference>
<sequence length="418" mass="46489">MTDLIVKPDAPAWADLPAHRLWLLRQADALFDLFAGAVDPAGGFHDLDTDGSPMPAGANPARQLHATTRMVHCFAIGHLMGRPGCDAIVDHGMAFLWNGHRDAARGGYLWGVGPQGPTDDSKQAYGHAFVLLAASSAKVAGHPDADRLLADVTETLLTRFWEERHGAVAEEFARDWTPLGDYRGQNSNMHLTEALMAAFEATGDGQYLRMAERIADLIVNRHARALGWRLAEHFDAEWALDRDYSGSPMFRPYGVTPGHWLEWARLLVQLWELGGRRVDWLPGAARGLFLQAVQDGWDRDKGGFYYTLEWSGAPRIRDRYWWPCCEGIGAAHVLRATTGEAVFEEWYRRIWNFSAARFIDAKHGGWVPQLDDALRPNSDPFFGKPDIYHALQACLIPLLPATGSITRGLVTRGVSIES</sequence>
<comment type="similarity">
    <text evidence="1">Belongs to the N-acylglucosamine 2-epimerase family.</text>
</comment>
<proteinExistence type="inferred from homology"/>
<accession>A0ABT1LF09</accession>
<gene>
    <name evidence="3" type="ORF">NK718_16230</name>
</gene>
<organism evidence="3 4">
    <name type="scientific">Alsobacter ponti</name>
    <dbReference type="NCBI Taxonomy" id="2962936"/>
    <lineage>
        <taxon>Bacteria</taxon>
        <taxon>Pseudomonadati</taxon>
        <taxon>Pseudomonadota</taxon>
        <taxon>Alphaproteobacteria</taxon>
        <taxon>Hyphomicrobiales</taxon>
        <taxon>Alsobacteraceae</taxon>
        <taxon>Alsobacter</taxon>
    </lineage>
</organism>
<dbReference type="InterPro" id="IPR034116">
    <property type="entry name" value="AGE_dom"/>
</dbReference>
<dbReference type="CDD" id="cd00249">
    <property type="entry name" value="AGE"/>
    <property type="match status" value="1"/>
</dbReference>
<dbReference type="Proteomes" id="UP001205890">
    <property type="component" value="Unassembled WGS sequence"/>
</dbReference>
<dbReference type="PANTHER" id="PTHR15108">
    <property type="entry name" value="N-ACYLGLUCOSAMINE-2-EPIMERASE"/>
    <property type="match status" value="1"/>
</dbReference>